<evidence type="ECO:0000313" key="6">
    <source>
        <dbReference type="EMBL" id="PIY69063.1"/>
    </source>
</evidence>
<dbReference type="AlphaFoldDB" id="A0A2M7QDX3"/>
<dbReference type="NCBIfam" id="NF000955">
    <property type="entry name" value="PRK00099.1-1"/>
    <property type="match status" value="1"/>
</dbReference>
<dbReference type="CDD" id="cd05797">
    <property type="entry name" value="Ribosomal_L10"/>
    <property type="match status" value="1"/>
</dbReference>
<comment type="similarity">
    <text evidence="1">Belongs to the universal ribosomal protein uL10 family.</text>
</comment>
<protein>
    <recommendedName>
        <fullName evidence="4">Large ribosomal subunit protein uL10</fullName>
    </recommendedName>
    <alternativeName>
        <fullName evidence="5">50S ribosomal protein L10</fullName>
    </alternativeName>
</protein>
<dbReference type="Pfam" id="PF00466">
    <property type="entry name" value="Ribosomal_L10"/>
    <property type="match status" value="1"/>
</dbReference>
<evidence type="ECO:0000313" key="7">
    <source>
        <dbReference type="Proteomes" id="UP000230108"/>
    </source>
</evidence>
<dbReference type="InterPro" id="IPR001790">
    <property type="entry name" value="Ribosomal_uL10"/>
</dbReference>
<reference evidence="7" key="1">
    <citation type="submission" date="2017-09" db="EMBL/GenBank/DDBJ databases">
        <title>Depth-based differentiation of microbial function through sediment-hosted aquifers and enrichment of novel symbionts in the deep terrestrial subsurface.</title>
        <authorList>
            <person name="Probst A.J."/>
            <person name="Ladd B."/>
            <person name="Jarett J.K."/>
            <person name="Geller-Mcgrath D.E."/>
            <person name="Sieber C.M.K."/>
            <person name="Emerson J.B."/>
            <person name="Anantharaman K."/>
            <person name="Thomas B.C."/>
            <person name="Malmstrom R."/>
            <person name="Stieglmeier M."/>
            <person name="Klingl A."/>
            <person name="Woyke T."/>
            <person name="Ryan C.M."/>
            <person name="Banfield J.F."/>
        </authorList>
    </citation>
    <scope>NUCLEOTIDE SEQUENCE [LARGE SCALE GENOMIC DNA]</scope>
</reference>
<keyword evidence="2 6" id="KW-0689">Ribosomal protein</keyword>
<dbReference type="PANTHER" id="PTHR11560">
    <property type="entry name" value="39S RIBOSOMAL PROTEIN L10, MITOCHONDRIAL"/>
    <property type="match status" value="1"/>
</dbReference>
<evidence type="ECO:0000256" key="5">
    <source>
        <dbReference type="ARBA" id="ARBA00035502"/>
    </source>
</evidence>
<keyword evidence="3" id="KW-0687">Ribonucleoprotein</keyword>
<dbReference type="GO" id="GO:0005840">
    <property type="term" value="C:ribosome"/>
    <property type="evidence" value="ECO:0007669"/>
    <property type="project" value="UniProtKB-KW"/>
</dbReference>
<sequence>MASSKKQLQLDSITSFLNTSANFVLVRFERTTHGSFEKLRKELRKSNAKMMVVKNTILQKSVNKLASEKKSAHLRSLQKFTKTLKDNTAVIGLGQDWSDAIKVFHTFTKTNANVTFKVGSLDTTTYGADDLLMISKLPGKSELIGKIIGSMKAPTASLTRALTYNAQQFVYLLNTMAKKA</sequence>
<dbReference type="SUPFAM" id="SSF160369">
    <property type="entry name" value="Ribosomal protein L10-like"/>
    <property type="match status" value="1"/>
</dbReference>
<dbReference type="EMBL" id="PFLF01000054">
    <property type="protein sequence ID" value="PIY69063.1"/>
    <property type="molecule type" value="Genomic_DNA"/>
</dbReference>
<proteinExistence type="inferred from homology"/>
<organism evidence="6 7">
    <name type="scientific">Candidatus Roizmanbacteria bacterium CG_4_10_14_0_8_um_filter_39_9</name>
    <dbReference type="NCBI Taxonomy" id="1974829"/>
    <lineage>
        <taxon>Bacteria</taxon>
        <taxon>Candidatus Roizmaniibacteriota</taxon>
    </lineage>
</organism>
<dbReference type="InterPro" id="IPR043141">
    <property type="entry name" value="Ribosomal_uL10-like_sf"/>
</dbReference>
<name>A0A2M7QDX3_9BACT</name>
<dbReference type="Proteomes" id="UP000230108">
    <property type="component" value="Unassembled WGS sequence"/>
</dbReference>
<gene>
    <name evidence="6" type="primary">rplJ</name>
    <name evidence="6" type="ORF">COY90_02530</name>
</gene>
<evidence type="ECO:0000256" key="1">
    <source>
        <dbReference type="ARBA" id="ARBA00008889"/>
    </source>
</evidence>
<dbReference type="GO" id="GO:1990904">
    <property type="term" value="C:ribonucleoprotein complex"/>
    <property type="evidence" value="ECO:0007669"/>
    <property type="project" value="UniProtKB-KW"/>
</dbReference>
<evidence type="ECO:0000256" key="2">
    <source>
        <dbReference type="ARBA" id="ARBA00022980"/>
    </source>
</evidence>
<accession>A0A2M7QDX3</accession>
<dbReference type="InterPro" id="IPR047865">
    <property type="entry name" value="Ribosomal_uL10_bac_type"/>
</dbReference>
<dbReference type="Gene3D" id="3.30.70.1730">
    <property type="match status" value="1"/>
</dbReference>
<evidence type="ECO:0000256" key="4">
    <source>
        <dbReference type="ARBA" id="ARBA00035202"/>
    </source>
</evidence>
<evidence type="ECO:0000256" key="3">
    <source>
        <dbReference type="ARBA" id="ARBA00023274"/>
    </source>
</evidence>
<dbReference type="Gene3D" id="6.10.250.290">
    <property type="match status" value="1"/>
</dbReference>
<comment type="caution">
    <text evidence="6">The sequence shown here is derived from an EMBL/GenBank/DDBJ whole genome shotgun (WGS) entry which is preliminary data.</text>
</comment>